<accession>A0A8X6UQ92</accession>
<name>A0A8X6UQ92_NEPPI</name>
<feature type="non-terminal residue" evidence="1">
    <location>
        <position position="1"/>
    </location>
</feature>
<evidence type="ECO:0000313" key="1">
    <source>
        <dbReference type="EMBL" id="GFU36975.1"/>
    </source>
</evidence>
<evidence type="ECO:0000313" key="2">
    <source>
        <dbReference type="Proteomes" id="UP000887013"/>
    </source>
</evidence>
<comment type="caution">
    <text evidence="1">The sequence shown here is derived from an EMBL/GenBank/DDBJ whole genome shotgun (WGS) entry which is preliminary data.</text>
</comment>
<proteinExistence type="predicted"/>
<dbReference type="AlphaFoldDB" id="A0A8X6UQ92"/>
<reference evidence="1" key="1">
    <citation type="submission" date="2020-08" db="EMBL/GenBank/DDBJ databases">
        <title>Multicomponent nature underlies the extraordinary mechanical properties of spider dragline silk.</title>
        <authorList>
            <person name="Kono N."/>
            <person name="Nakamura H."/>
            <person name="Mori M."/>
            <person name="Yoshida Y."/>
            <person name="Ohtoshi R."/>
            <person name="Malay A.D."/>
            <person name="Moran D.A.P."/>
            <person name="Tomita M."/>
            <person name="Numata K."/>
            <person name="Arakawa K."/>
        </authorList>
    </citation>
    <scope>NUCLEOTIDE SEQUENCE</scope>
</reference>
<keyword evidence="2" id="KW-1185">Reference proteome</keyword>
<sequence length="61" mass="6775">TQKLKLQNVYNTGKQRKNQLGAGSSIGDISPKYSLTPKKENLLDSLHLISDKILALLSEKH</sequence>
<protein>
    <submittedName>
        <fullName evidence="1">Uncharacterized protein</fullName>
    </submittedName>
</protein>
<gene>
    <name evidence="1" type="ORF">NPIL_192341</name>
</gene>
<dbReference type="EMBL" id="BMAW01130938">
    <property type="protein sequence ID" value="GFU36975.1"/>
    <property type="molecule type" value="Genomic_DNA"/>
</dbReference>
<organism evidence="1 2">
    <name type="scientific">Nephila pilipes</name>
    <name type="common">Giant wood spider</name>
    <name type="synonym">Nephila maculata</name>
    <dbReference type="NCBI Taxonomy" id="299642"/>
    <lineage>
        <taxon>Eukaryota</taxon>
        <taxon>Metazoa</taxon>
        <taxon>Ecdysozoa</taxon>
        <taxon>Arthropoda</taxon>
        <taxon>Chelicerata</taxon>
        <taxon>Arachnida</taxon>
        <taxon>Araneae</taxon>
        <taxon>Araneomorphae</taxon>
        <taxon>Entelegynae</taxon>
        <taxon>Araneoidea</taxon>
        <taxon>Nephilidae</taxon>
        <taxon>Nephila</taxon>
    </lineage>
</organism>
<dbReference type="Proteomes" id="UP000887013">
    <property type="component" value="Unassembled WGS sequence"/>
</dbReference>